<evidence type="ECO:0008006" key="3">
    <source>
        <dbReference type="Google" id="ProtNLM"/>
    </source>
</evidence>
<evidence type="ECO:0000313" key="1">
    <source>
        <dbReference type="EMBL" id="SLN68172.1"/>
    </source>
</evidence>
<accession>A0A1X7A2E8</accession>
<protein>
    <recommendedName>
        <fullName evidence="3">HTH merR-type domain-containing protein</fullName>
    </recommendedName>
</protein>
<reference evidence="2" key="1">
    <citation type="submission" date="2017-03" db="EMBL/GenBank/DDBJ databases">
        <authorList>
            <person name="Rodrigo-Torres L."/>
            <person name="Arahal R.D."/>
            <person name="Lucena T."/>
        </authorList>
    </citation>
    <scope>NUCLEOTIDE SEQUENCE [LARGE SCALE GENOMIC DNA]</scope>
    <source>
        <strain evidence="2">CECT 8370</strain>
    </source>
</reference>
<dbReference type="RefSeq" id="WP_085828144.1">
    <property type="nucleotide sequence ID" value="NZ_FWFJ01000040.1"/>
</dbReference>
<name>A0A1X7A2E8_9RHOB</name>
<dbReference type="EMBL" id="FWFJ01000040">
    <property type="protein sequence ID" value="SLN68172.1"/>
    <property type="molecule type" value="Genomic_DNA"/>
</dbReference>
<proteinExistence type="predicted"/>
<evidence type="ECO:0000313" key="2">
    <source>
        <dbReference type="Proteomes" id="UP000194012"/>
    </source>
</evidence>
<dbReference type="Proteomes" id="UP000194012">
    <property type="component" value="Unassembled WGS sequence"/>
</dbReference>
<sequence>MYTIRDATEAFFALDRVPPEKGAALDKTLRNLSQRVYMPPVGRSGRADTYSLETICALRLLHKASLFGLDRWQLEKLAQYLHVADSMAGDQTEKFSGGFRHLPPIEEAVQRVRVGEVFNIGIAMLSDGTIKPFVDWRPLGETEEIAEKGVALLAGAGLQRLPQDAAFILPASRLIGELIEVLDVAD</sequence>
<dbReference type="AlphaFoldDB" id="A0A1X7A2E8"/>
<gene>
    <name evidence="1" type="ORF">ROG8370_03196</name>
</gene>
<keyword evidence="2" id="KW-1185">Reference proteome</keyword>
<organism evidence="1 2">
    <name type="scientific">Roseovarius gaetbuli</name>
    <dbReference type="NCBI Taxonomy" id="1356575"/>
    <lineage>
        <taxon>Bacteria</taxon>
        <taxon>Pseudomonadati</taxon>
        <taxon>Pseudomonadota</taxon>
        <taxon>Alphaproteobacteria</taxon>
        <taxon>Rhodobacterales</taxon>
        <taxon>Roseobacteraceae</taxon>
        <taxon>Roseovarius</taxon>
    </lineage>
</organism>